<organism evidence="3 4">
    <name type="scientific">Lacisediminihabitans profunda</name>
    <dbReference type="NCBI Taxonomy" id="2594790"/>
    <lineage>
        <taxon>Bacteria</taxon>
        <taxon>Bacillati</taxon>
        <taxon>Actinomycetota</taxon>
        <taxon>Actinomycetes</taxon>
        <taxon>Micrococcales</taxon>
        <taxon>Microbacteriaceae</taxon>
        <taxon>Lacisediminihabitans</taxon>
    </lineage>
</organism>
<dbReference type="EMBL" id="VRMG01000011">
    <property type="protein sequence ID" value="TXN28767.1"/>
    <property type="molecule type" value="Genomic_DNA"/>
</dbReference>
<evidence type="ECO:0000313" key="3">
    <source>
        <dbReference type="EMBL" id="TXN28767.1"/>
    </source>
</evidence>
<protein>
    <recommendedName>
        <fullName evidence="2">Lipoprotein LpqB N-terminal domain-containing protein</fullName>
    </recommendedName>
</protein>
<evidence type="ECO:0000256" key="1">
    <source>
        <dbReference type="SAM" id="Phobius"/>
    </source>
</evidence>
<dbReference type="Proteomes" id="UP000321379">
    <property type="component" value="Unassembled WGS sequence"/>
</dbReference>
<evidence type="ECO:0000313" key="4">
    <source>
        <dbReference type="Proteomes" id="UP000321379"/>
    </source>
</evidence>
<keyword evidence="1" id="KW-0812">Transmembrane</keyword>
<dbReference type="AlphaFoldDB" id="A0A5C8UNB0"/>
<sequence length="154" mass="16284">MEPSPPRPDRALIVVLAVVAVIVVIALVVVFSRGAPKLLDASSPEGVVQRYSTAVIDGDEKKAAGYLVAATRDGCVRFDAPLTDNIRVTLVSTRVRADSADVRVSIAQSFDNGPFGTSESQFEDVFSLVKQGGDWLIETAPPILTVCSPAGTNK</sequence>
<proteinExistence type="predicted"/>
<reference evidence="3 4" key="1">
    <citation type="submission" date="2019-08" db="EMBL/GenBank/DDBJ databases">
        <title>Bacterial whole genome sequence for Glaciihabitans sp. CHu50b-6-2.</title>
        <authorList>
            <person name="Jin L."/>
        </authorList>
    </citation>
    <scope>NUCLEOTIDE SEQUENCE [LARGE SCALE GENOMIC DNA]</scope>
    <source>
        <strain evidence="3 4">CHu50b-6-2</strain>
    </source>
</reference>
<accession>A0A5C8UNB0</accession>
<name>A0A5C8UNB0_9MICO</name>
<comment type="caution">
    <text evidence="3">The sequence shown here is derived from an EMBL/GenBank/DDBJ whole genome shotgun (WGS) entry which is preliminary data.</text>
</comment>
<keyword evidence="4" id="KW-1185">Reference proteome</keyword>
<gene>
    <name evidence="3" type="ORF">FVP33_16370</name>
</gene>
<dbReference type="RefSeq" id="WP_147784764.1">
    <property type="nucleotide sequence ID" value="NZ_VRMG01000011.1"/>
</dbReference>
<dbReference type="Pfam" id="PF25976">
    <property type="entry name" value="LpqB_N"/>
    <property type="match status" value="1"/>
</dbReference>
<feature type="domain" description="Lipoprotein LpqB N-terminal" evidence="2">
    <location>
        <begin position="42"/>
        <end position="147"/>
    </location>
</feature>
<dbReference type="InterPro" id="IPR059026">
    <property type="entry name" value="LpqB_N"/>
</dbReference>
<keyword evidence="1" id="KW-1133">Transmembrane helix</keyword>
<keyword evidence="1" id="KW-0472">Membrane</keyword>
<evidence type="ECO:0000259" key="2">
    <source>
        <dbReference type="Pfam" id="PF25976"/>
    </source>
</evidence>
<feature type="transmembrane region" description="Helical" evidence="1">
    <location>
        <begin position="12"/>
        <end position="31"/>
    </location>
</feature>